<gene>
    <name evidence="2" type="ORF">B0T24DRAFT_232507</name>
</gene>
<dbReference type="Proteomes" id="UP001287356">
    <property type="component" value="Unassembled WGS sequence"/>
</dbReference>
<feature type="region of interest" description="Disordered" evidence="1">
    <location>
        <begin position="106"/>
        <end position="138"/>
    </location>
</feature>
<protein>
    <submittedName>
        <fullName evidence="2">Uncharacterized protein</fullName>
    </submittedName>
</protein>
<sequence length="272" mass="28474">MSFLGLSPRAVGSCSRALRYSSIAAAARAGVPVRQPLRYATTVSKPRAKKPPVSPVDDAVAVGKKTLSTKSSTTATAPKSPRKKKAEAPVLKVPGAEAVVKVPKARAASTKTSAATKKKVAPAPESPAEITAASTPSVTQGIDVDAVSETAVPSKSPVSQTAEKISPTLRAREPLKPAVKSVKSVKSEVAPQGPQPVDTSSLEYKKASRKYTALMLFLETNPPIWRLSDPSRRQARVQSSRSSELKTGEIPPNAMQIPSSSLCAAVIFCTVP</sequence>
<evidence type="ECO:0000313" key="3">
    <source>
        <dbReference type="Proteomes" id="UP001287356"/>
    </source>
</evidence>
<dbReference type="AlphaFoldDB" id="A0AAE0KIL5"/>
<reference evidence="2" key="1">
    <citation type="journal article" date="2023" name="Mol. Phylogenet. Evol.">
        <title>Genome-scale phylogeny and comparative genomics of the fungal order Sordariales.</title>
        <authorList>
            <person name="Hensen N."/>
            <person name="Bonometti L."/>
            <person name="Westerberg I."/>
            <person name="Brannstrom I.O."/>
            <person name="Guillou S."/>
            <person name="Cros-Aarteil S."/>
            <person name="Calhoun S."/>
            <person name="Haridas S."/>
            <person name="Kuo A."/>
            <person name="Mondo S."/>
            <person name="Pangilinan J."/>
            <person name="Riley R."/>
            <person name="LaButti K."/>
            <person name="Andreopoulos B."/>
            <person name="Lipzen A."/>
            <person name="Chen C."/>
            <person name="Yan M."/>
            <person name="Daum C."/>
            <person name="Ng V."/>
            <person name="Clum A."/>
            <person name="Steindorff A."/>
            <person name="Ohm R.A."/>
            <person name="Martin F."/>
            <person name="Silar P."/>
            <person name="Natvig D.O."/>
            <person name="Lalanne C."/>
            <person name="Gautier V."/>
            <person name="Ament-Velasquez S.L."/>
            <person name="Kruys A."/>
            <person name="Hutchinson M.I."/>
            <person name="Powell A.J."/>
            <person name="Barry K."/>
            <person name="Miller A.N."/>
            <person name="Grigoriev I.V."/>
            <person name="Debuchy R."/>
            <person name="Gladieux P."/>
            <person name="Hiltunen Thoren M."/>
            <person name="Johannesson H."/>
        </authorList>
    </citation>
    <scope>NUCLEOTIDE SEQUENCE</scope>
    <source>
        <strain evidence="2">CBS 958.72</strain>
    </source>
</reference>
<feature type="compositionally biased region" description="Low complexity" evidence="1">
    <location>
        <begin position="55"/>
        <end position="79"/>
    </location>
</feature>
<reference evidence="2" key="2">
    <citation type="submission" date="2023-06" db="EMBL/GenBank/DDBJ databases">
        <authorList>
            <consortium name="Lawrence Berkeley National Laboratory"/>
            <person name="Haridas S."/>
            <person name="Hensen N."/>
            <person name="Bonometti L."/>
            <person name="Westerberg I."/>
            <person name="Brannstrom I.O."/>
            <person name="Guillou S."/>
            <person name="Cros-Aarteil S."/>
            <person name="Calhoun S."/>
            <person name="Kuo A."/>
            <person name="Mondo S."/>
            <person name="Pangilinan J."/>
            <person name="Riley R."/>
            <person name="Labutti K."/>
            <person name="Andreopoulos B."/>
            <person name="Lipzen A."/>
            <person name="Chen C."/>
            <person name="Yanf M."/>
            <person name="Daum C."/>
            <person name="Ng V."/>
            <person name="Clum A."/>
            <person name="Steindorff A."/>
            <person name="Ohm R."/>
            <person name="Martin F."/>
            <person name="Silar P."/>
            <person name="Natvig D."/>
            <person name="Lalanne C."/>
            <person name="Gautier V."/>
            <person name="Ament-Velasquez S.L."/>
            <person name="Kruys A."/>
            <person name="Hutchinson M.I."/>
            <person name="Powell A.J."/>
            <person name="Barry K."/>
            <person name="Miller A.N."/>
            <person name="Grigoriev I.V."/>
            <person name="Debuchy R."/>
            <person name="Gladieux P."/>
            <person name="Thoren M.H."/>
            <person name="Johannesson H."/>
        </authorList>
    </citation>
    <scope>NUCLEOTIDE SEQUENCE</scope>
    <source>
        <strain evidence="2">CBS 958.72</strain>
    </source>
</reference>
<feature type="compositionally biased region" description="Low complexity" evidence="1">
    <location>
        <begin position="106"/>
        <end position="115"/>
    </location>
</feature>
<organism evidence="2 3">
    <name type="scientific">Lasiosphaeria ovina</name>
    <dbReference type="NCBI Taxonomy" id="92902"/>
    <lineage>
        <taxon>Eukaryota</taxon>
        <taxon>Fungi</taxon>
        <taxon>Dikarya</taxon>
        <taxon>Ascomycota</taxon>
        <taxon>Pezizomycotina</taxon>
        <taxon>Sordariomycetes</taxon>
        <taxon>Sordariomycetidae</taxon>
        <taxon>Sordariales</taxon>
        <taxon>Lasiosphaeriaceae</taxon>
        <taxon>Lasiosphaeria</taxon>
    </lineage>
</organism>
<evidence type="ECO:0000256" key="1">
    <source>
        <dbReference type="SAM" id="MobiDB-lite"/>
    </source>
</evidence>
<accession>A0AAE0KIL5</accession>
<evidence type="ECO:0000313" key="2">
    <source>
        <dbReference type="EMBL" id="KAK3376900.1"/>
    </source>
</evidence>
<dbReference type="EMBL" id="JAULSN010000003">
    <property type="protein sequence ID" value="KAK3376900.1"/>
    <property type="molecule type" value="Genomic_DNA"/>
</dbReference>
<name>A0AAE0KIL5_9PEZI</name>
<feature type="region of interest" description="Disordered" evidence="1">
    <location>
        <begin position="229"/>
        <end position="253"/>
    </location>
</feature>
<comment type="caution">
    <text evidence="2">The sequence shown here is derived from an EMBL/GenBank/DDBJ whole genome shotgun (WGS) entry which is preliminary data.</text>
</comment>
<keyword evidence="3" id="KW-1185">Reference proteome</keyword>
<feature type="region of interest" description="Disordered" evidence="1">
    <location>
        <begin position="43"/>
        <end position="88"/>
    </location>
</feature>
<proteinExistence type="predicted"/>